<dbReference type="InterPro" id="IPR036388">
    <property type="entry name" value="WH-like_DNA-bd_sf"/>
</dbReference>
<name>A0ABT0I4F5_9ACTN</name>
<evidence type="ECO:0000313" key="2">
    <source>
        <dbReference type="Proteomes" id="UP001522868"/>
    </source>
</evidence>
<dbReference type="SUPFAM" id="SSF46785">
    <property type="entry name" value="Winged helix' DNA-binding domain"/>
    <property type="match status" value="1"/>
</dbReference>
<dbReference type="EMBL" id="JALPTH010000002">
    <property type="protein sequence ID" value="MCK8676166.1"/>
    <property type="molecule type" value="Genomic_DNA"/>
</dbReference>
<dbReference type="CDD" id="cd00090">
    <property type="entry name" value="HTH_ARSR"/>
    <property type="match status" value="1"/>
</dbReference>
<proteinExistence type="predicted"/>
<dbReference type="Proteomes" id="UP001522868">
    <property type="component" value="Unassembled WGS sequence"/>
</dbReference>
<gene>
    <name evidence="1" type="ORF">M1O15_01795</name>
</gene>
<accession>A0ABT0I4F5</accession>
<dbReference type="InterPro" id="IPR011991">
    <property type="entry name" value="ArsR-like_HTH"/>
</dbReference>
<comment type="caution">
    <text evidence="1">The sequence shown here is derived from an EMBL/GenBank/DDBJ whole genome shotgun (WGS) entry which is preliminary data.</text>
</comment>
<dbReference type="RefSeq" id="WP_248631369.1">
    <property type="nucleotide sequence ID" value="NZ_JALPTH010000002.1"/>
</dbReference>
<dbReference type="Gene3D" id="1.10.10.10">
    <property type="entry name" value="Winged helix-like DNA-binding domain superfamily/Winged helix DNA-binding domain"/>
    <property type="match status" value="1"/>
</dbReference>
<dbReference type="InterPro" id="IPR036390">
    <property type="entry name" value="WH_DNA-bd_sf"/>
</dbReference>
<keyword evidence="2" id="KW-1185">Reference proteome</keyword>
<sequence>MVLGPVRAEILCFLPHHPTVSALAAHLRVRVSTATYHCGQLAEAGPLHRDRRGWEVRLLPTERGTALAELLAPVASGGLPGAG</sequence>
<reference evidence="1 2" key="1">
    <citation type="submission" date="2022-04" db="EMBL/GenBank/DDBJ databases">
        <title>Streptomyces sp. nov. LCR6-01 isolated from Lichen of Dirinaria sp.</title>
        <authorList>
            <person name="Kanchanasin P."/>
            <person name="Tanasupawat S."/>
            <person name="Phongsopitanun W."/>
        </authorList>
    </citation>
    <scope>NUCLEOTIDE SEQUENCE [LARGE SCALE GENOMIC DNA]</scope>
    <source>
        <strain evidence="1 2">LCR6-01</strain>
    </source>
</reference>
<evidence type="ECO:0008006" key="3">
    <source>
        <dbReference type="Google" id="ProtNLM"/>
    </source>
</evidence>
<protein>
    <recommendedName>
        <fullName evidence="3">ArsR family transcriptional regulator</fullName>
    </recommendedName>
</protein>
<evidence type="ECO:0000313" key="1">
    <source>
        <dbReference type="EMBL" id="MCK8676166.1"/>
    </source>
</evidence>
<organism evidence="1 2">
    <name type="scientific">Streptomyces lichenis</name>
    <dbReference type="NCBI Taxonomy" id="2306967"/>
    <lineage>
        <taxon>Bacteria</taxon>
        <taxon>Bacillati</taxon>
        <taxon>Actinomycetota</taxon>
        <taxon>Actinomycetes</taxon>
        <taxon>Kitasatosporales</taxon>
        <taxon>Streptomycetaceae</taxon>
        <taxon>Streptomyces</taxon>
    </lineage>
</organism>